<keyword evidence="9" id="KW-1185">Reference proteome</keyword>
<evidence type="ECO:0000259" key="7">
    <source>
        <dbReference type="Pfam" id="PF02525"/>
    </source>
</evidence>
<evidence type="ECO:0000256" key="3">
    <source>
        <dbReference type="ARBA" id="ARBA00023002"/>
    </source>
</evidence>
<evidence type="ECO:0000256" key="6">
    <source>
        <dbReference type="HAMAP-Rule" id="MF_01216"/>
    </source>
</evidence>
<evidence type="ECO:0000256" key="5">
    <source>
        <dbReference type="ARBA" id="ARBA00048542"/>
    </source>
</evidence>
<dbReference type="RefSeq" id="WP_184861438.1">
    <property type="nucleotide sequence ID" value="NZ_JACHLK010000010.1"/>
</dbReference>
<dbReference type="Pfam" id="PF02525">
    <property type="entry name" value="Flavodoxin_2"/>
    <property type="match status" value="1"/>
</dbReference>
<dbReference type="Gene3D" id="3.40.50.360">
    <property type="match status" value="1"/>
</dbReference>
<accession>A0A7X0PHX3</accession>
<dbReference type="Proteomes" id="UP000575083">
    <property type="component" value="Unassembled WGS sequence"/>
</dbReference>
<proteinExistence type="inferred from homology"/>
<comment type="caution">
    <text evidence="6">Lacks conserved residue(s) required for the propagation of feature annotation.</text>
</comment>
<sequence length="212" mass="22812">MSAGARILHLTCSARAEASQSTRFSGRIVERLQPAEVTLRDLARAPLPHVDSAYAHALAGRPPGDRDASALDTLARSEQLITELNAADAVVIGLPMHNYTIPSCLKAWIDHVLRIHQTFAPSPEGKRGLLRDRPVYIAVASGGFYTGARTNQPDFVTPYLQAAFNTMGLHTLHFFPLQGLVFDPERVAQAWSEATAALDAVLAPQGANALPA</sequence>
<feature type="binding site" evidence="6">
    <location>
        <begin position="19"/>
        <end position="21"/>
    </location>
    <ligand>
        <name>FMN</name>
        <dbReference type="ChEBI" id="CHEBI:58210"/>
    </ligand>
</feature>
<dbReference type="AlphaFoldDB" id="A0A7X0PHX3"/>
<dbReference type="PANTHER" id="PTHR43741">
    <property type="entry name" value="FMN-DEPENDENT NADH-AZOREDUCTASE 1"/>
    <property type="match status" value="1"/>
</dbReference>
<name>A0A7X0PHX3_9BURK</name>
<comment type="function">
    <text evidence="6">Quinone reductase that provides resistance to thiol-specific stress caused by electrophilic quinones.</text>
</comment>
<keyword evidence="2 6" id="KW-0288">FMN</keyword>
<gene>
    <name evidence="6" type="primary">azoR</name>
    <name evidence="8" type="ORF">HNP48_004621</name>
</gene>
<comment type="catalytic activity">
    <reaction evidence="6">
        <text>2 a quinone + NADH + H(+) = 2 a 1,4-benzosemiquinone + NAD(+)</text>
        <dbReference type="Rhea" id="RHEA:65952"/>
        <dbReference type="ChEBI" id="CHEBI:15378"/>
        <dbReference type="ChEBI" id="CHEBI:57540"/>
        <dbReference type="ChEBI" id="CHEBI:57945"/>
        <dbReference type="ChEBI" id="CHEBI:132124"/>
        <dbReference type="ChEBI" id="CHEBI:134225"/>
    </reaction>
</comment>
<dbReference type="InterPro" id="IPR029039">
    <property type="entry name" value="Flavoprotein-like_sf"/>
</dbReference>
<dbReference type="EC" id="1.6.5.-" evidence="6"/>
<feature type="binding site" evidence="6">
    <location>
        <position position="13"/>
    </location>
    <ligand>
        <name>FMN</name>
        <dbReference type="ChEBI" id="CHEBI:58210"/>
    </ligand>
</feature>
<dbReference type="GO" id="GO:0010181">
    <property type="term" value="F:FMN binding"/>
    <property type="evidence" value="ECO:0007669"/>
    <property type="project" value="UniProtKB-UniRule"/>
</dbReference>
<comment type="caution">
    <text evidence="8">The sequence shown here is derived from an EMBL/GenBank/DDBJ whole genome shotgun (WGS) entry which is preliminary data.</text>
</comment>
<dbReference type="InterPro" id="IPR003680">
    <property type="entry name" value="Flavodoxin_fold"/>
</dbReference>
<comment type="subunit">
    <text evidence="6">Homodimer.</text>
</comment>
<dbReference type="GO" id="GO:0016652">
    <property type="term" value="F:oxidoreductase activity, acting on NAD(P)H as acceptor"/>
    <property type="evidence" value="ECO:0007669"/>
    <property type="project" value="UniProtKB-UniRule"/>
</dbReference>
<organism evidence="8 9">
    <name type="scientific">Acidovorax soli</name>
    <dbReference type="NCBI Taxonomy" id="592050"/>
    <lineage>
        <taxon>Bacteria</taxon>
        <taxon>Pseudomonadati</taxon>
        <taxon>Pseudomonadota</taxon>
        <taxon>Betaproteobacteria</taxon>
        <taxon>Burkholderiales</taxon>
        <taxon>Comamonadaceae</taxon>
        <taxon>Acidovorax</taxon>
    </lineage>
</organism>
<reference evidence="8 9" key="1">
    <citation type="submission" date="2020-08" db="EMBL/GenBank/DDBJ databases">
        <title>Functional genomics of gut bacteria from endangered species of beetles.</title>
        <authorList>
            <person name="Carlos-Shanley C."/>
        </authorList>
    </citation>
    <scope>NUCLEOTIDE SEQUENCE [LARGE SCALE GENOMIC DNA]</scope>
    <source>
        <strain evidence="8 9">S00198</strain>
    </source>
</reference>
<protein>
    <recommendedName>
        <fullName evidence="6">FMN dependent NADH:quinone oxidoreductase</fullName>
        <ecNumber evidence="6">1.6.5.-</ecNumber>
    </recommendedName>
    <alternativeName>
        <fullName evidence="6">Azo-dye reductase</fullName>
    </alternativeName>
    <alternativeName>
        <fullName evidence="6">FMN-dependent NADH-azo compound oxidoreductase</fullName>
    </alternativeName>
    <alternativeName>
        <fullName evidence="6">FMN-dependent NADH-azoreductase</fullName>
        <ecNumber evidence="6">1.7.1.17</ecNumber>
    </alternativeName>
</protein>
<dbReference type="PANTHER" id="PTHR43741:SF4">
    <property type="entry name" value="FMN-DEPENDENT NADH:QUINONE OXIDOREDUCTASE"/>
    <property type="match status" value="1"/>
</dbReference>
<comment type="cofactor">
    <cofactor evidence="6">
        <name>FMN</name>
        <dbReference type="ChEBI" id="CHEBI:58210"/>
    </cofactor>
    <text evidence="6">Binds 1 FMN per subunit.</text>
</comment>
<dbReference type="GO" id="GO:0009055">
    <property type="term" value="F:electron transfer activity"/>
    <property type="evidence" value="ECO:0007669"/>
    <property type="project" value="UniProtKB-UniRule"/>
</dbReference>
<comment type="catalytic activity">
    <reaction evidence="5">
        <text>N,N-dimethyl-1,4-phenylenediamine + anthranilate + 2 NAD(+) = 2-(4-dimethylaminophenyl)diazenylbenzoate + 2 NADH + 2 H(+)</text>
        <dbReference type="Rhea" id="RHEA:55872"/>
        <dbReference type="ChEBI" id="CHEBI:15378"/>
        <dbReference type="ChEBI" id="CHEBI:15783"/>
        <dbReference type="ChEBI" id="CHEBI:16567"/>
        <dbReference type="ChEBI" id="CHEBI:57540"/>
        <dbReference type="ChEBI" id="CHEBI:57945"/>
        <dbReference type="ChEBI" id="CHEBI:71579"/>
        <dbReference type="EC" id="1.7.1.17"/>
    </reaction>
    <physiologicalReaction direction="right-to-left" evidence="5">
        <dbReference type="Rhea" id="RHEA:55874"/>
    </physiologicalReaction>
</comment>
<keyword evidence="4 6" id="KW-0520">NAD</keyword>
<feature type="domain" description="Flavodoxin-like fold" evidence="7">
    <location>
        <begin position="6"/>
        <end position="200"/>
    </location>
</feature>
<dbReference type="EC" id="1.7.1.17" evidence="6"/>
<dbReference type="InterPro" id="IPR023048">
    <property type="entry name" value="NADH:quinone_OxRdtase_FMN_depd"/>
</dbReference>
<keyword evidence="3 6" id="KW-0560">Oxidoreductase</keyword>
<keyword evidence="1 6" id="KW-0285">Flavoprotein</keyword>
<evidence type="ECO:0000256" key="1">
    <source>
        <dbReference type="ARBA" id="ARBA00022630"/>
    </source>
</evidence>
<comment type="function">
    <text evidence="6">Also exhibits azoreductase activity. Catalyzes the reductive cleavage of the azo bond in aromatic azo compounds to the corresponding amines.</text>
</comment>
<dbReference type="SUPFAM" id="SSF52218">
    <property type="entry name" value="Flavoproteins"/>
    <property type="match status" value="1"/>
</dbReference>
<evidence type="ECO:0000256" key="2">
    <source>
        <dbReference type="ARBA" id="ARBA00022643"/>
    </source>
</evidence>
<evidence type="ECO:0000313" key="8">
    <source>
        <dbReference type="EMBL" id="MBB6561919.1"/>
    </source>
</evidence>
<dbReference type="InterPro" id="IPR050104">
    <property type="entry name" value="FMN-dep_NADH:Q_OxRdtase_AzoR1"/>
</dbReference>
<evidence type="ECO:0000313" key="9">
    <source>
        <dbReference type="Proteomes" id="UP000575083"/>
    </source>
</evidence>
<dbReference type="GO" id="GO:0016655">
    <property type="term" value="F:oxidoreductase activity, acting on NAD(P)H, quinone or similar compound as acceptor"/>
    <property type="evidence" value="ECO:0007669"/>
    <property type="project" value="InterPro"/>
</dbReference>
<comment type="similarity">
    <text evidence="6">Belongs to the azoreductase type 1 family.</text>
</comment>
<dbReference type="EMBL" id="JACHLK010000010">
    <property type="protein sequence ID" value="MBB6561919.1"/>
    <property type="molecule type" value="Genomic_DNA"/>
</dbReference>
<dbReference type="HAMAP" id="MF_01216">
    <property type="entry name" value="Azoreductase_type1"/>
    <property type="match status" value="1"/>
</dbReference>
<evidence type="ECO:0000256" key="4">
    <source>
        <dbReference type="ARBA" id="ARBA00023027"/>
    </source>
</evidence>